<proteinExistence type="inferred from homology"/>
<dbReference type="SUPFAM" id="SSF55856">
    <property type="entry name" value="Cytochrome b5-like heme/steroid binding domain"/>
    <property type="match status" value="1"/>
</dbReference>
<dbReference type="InterPro" id="IPR036400">
    <property type="entry name" value="Cyt_B5-like_heme/steroid_sf"/>
</dbReference>
<sequence length="172" mass="18558">MGLLIKISTIFALMTAIIVGYAKIKMPPAVWDAHILLLRPTFATSLKNAFSFLGGPINPKPTSSPPSSTYDLCPSSLSTYDGSSYPSNPILLSVGGLIIDVSSGSKFYGLNQPYNLFAGKACTRALALGSLDPKDLNDDLDGVPRKSVEGQVKFYKEKYKVVGRLKSFEECN</sequence>
<accession>A0A9W7BTZ6</accession>
<dbReference type="InterPro" id="IPR001199">
    <property type="entry name" value="Cyt_B5-like_heme/steroid-bd"/>
</dbReference>
<gene>
    <name evidence="3" type="ORF">TrVE_jg6180</name>
</gene>
<protein>
    <recommendedName>
        <fullName evidence="2">Cytochrome b5 heme-binding domain-containing protein</fullName>
    </recommendedName>
</protein>
<organism evidence="3 4">
    <name type="scientific">Triparma verrucosa</name>
    <dbReference type="NCBI Taxonomy" id="1606542"/>
    <lineage>
        <taxon>Eukaryota</taxon>
        <taxon>Sar</taxon>
        <taxon>Stramenopiles</taxon>
        <taxon>Ochrophyta</taxon>
        <taxon>Bolidophyceae</taxon>
        <taxon>Parmales</taxon>
        <taxon>Triparmaceae</taxon>
        <taxon>Triparma</taxon>
    </lineage>
</organism>
<reference evidence="4" key="1">
    <citation type="journal article" date="2023" name="Commun. Biol.">
        <title>Genome analysis of Parmales, the sister group of diatoms, reveals the evolutionary specialization of diatoms from phago-mixotrophs to photoautotrophs.</title>
        <authorList>
            <person name="Ban H."/>
            <person name="Sato S."/>
            <person name="Yoshikawa S."/>
            <person name="Yamada K."/>
            <person name="Nakamura Y."/>
            <person name="Ichinomiya M."/>
            <person name="Sato N."/>
            <person name="Blanc-Mathieu R."/>
            <person name="Endo H."/>
            <person name="Kuwata A."/>
            <person name="Ogata H."/>
        </authorList>
    </citation>
    <scope>NUCLEOTIDE SEQUENCE [LARGE SCALE GENOMIC DNA]</scope>
    <source>
        <strain evidence="4">NIES 3699</strain>
    </source>
</reference>
<dbReference type="SMART" id="SM01117">
    <property type="entry name" value="Cyt-b5"/>
    <property type="match status" value="1"/>
</dbReference>
<evidence type="ECO:0000313" key="3">
    <source>
        <dbReference type="EMBL" id="GMH94065.1"/>
    </source>
</evidence>
<dbReference type="GO" id="GO:0016020">
    <property type="term" value="C:membrane"/>
    <property type="evidence" value="ECO:0007669"/>
    <property type="project" value="TreeGrafter"/>
</dbReference>
<comment type="caution">
    <text evidence="3">The sequence shown here is derived from an EMBL/GenBank/DDBJ whole genome shotgun (WGS) entry which is preliminary data.</text>
</comment>
<feature type="domain" description="Cytochrome b5 heme-binding" evidence="2">
    <location>
        <begin position="72"/>
        <end position="166"/>
    </location>
</feature>
<dbReference type="AlphaFoldDB" id="A0A9W7BTZ6"/>
<evidence type="ECO:0000313" key="4">
    <source>
        <dbReference type="Proteomes" id="UP001165160"/>
    </source>
</evidence>
<comment type="similarity">
    <text evidence="1">Belongs to the cytochrome b5 family. MAPR subfamily.</text>
</comment>
<dbReference type="Proteomes" id="UP001165160">
    <property type="component" value="Unassembled WGS sequence"/>
</dbReference>
<dbReference type="PANTHER" id="PTHR10281:SF76">
    <property type="entry name" value="CALCUTTA CUP-RELATED"/>
    <property type="match status" value="1"/>
</dbReference>
<dbReference type="Gene3D" id="3.10.120.10">
    <property type="entry name" value="Cytochrome b5-like heme/steroid binding domain"/>
    <property type="match status" value="1"/>
</dbReference>
<evidence type="ECO:0000259" key="2">
    <source>
        <dbReference type="SMART" id="SM01117"/>
    </source>
</evidence>
<dbReference type="GO" id="GO:0012505">
    <property type="term" value="C:endomembrane system"/>
    <property type="evidence" value="ECO:0007669"/>
    <property type="project" value="TreeGrafter"/>
</dbReference>
<keyword evidence="4" id="KW-1185">Reference proteome</keyword>
<dbReference type="InterPro" id="IPR050577">
    <property type="entry name" value="MAPR/NEUFC/NENF-like"/>
</dbReference>
<dbReference type="PANTHER" id="PTHR10281">
    <property type="entry name" value="MEMBRANE-ASSOCIATED PROGESTERONE RECEPTOR COMPONENT-RELATED"/>
    <property type="match status" value="1"/>
</dbReference>
<name>A0A9W7BTZ6_9STRA</name>
<dbReference type="EMBL" id="BRXX01000150">
    <property type="protein sequence ID" value="GMH94065.1"/>
    <property type="molecule type" value="Genomic_DNA"/>
</dbReference>
<evidence type="ECO:0000256" key="1">
    <source>
        <dbReference type="ARBA" id="ARBA00038357"/>
    </source>
</evidence>